<dbReference type="SUPFAM" id="SSF111283">
    <property type="entry name" value="Putative modulator of DNA gyrase, PmbA/TldD"/>
    <property type="match status" value="1"/>
</dbReference>
<dbReference type="Pfam" id="PF19289">
    <property type="entry name" value="PmbA_TldD_3rd"/>
    <property type="match status" value="1"/>
</dbReference>
<sequence>MNKLEFIKGIYPFVKEQIDRLNKKFYHSYFLFENETGLDVIKQGRQEHISEHPAILGGVISVYNGKYFVEYSISDVDKNTIAKVVDDMLANVPVFNMEYRVPEEELGEKYFKTEQKIPLDSIKLEEKIDKIREQSEQIAKKDERIKNVINVYKENFIFKSFISANNFLTQDITRLDRFIQIIVSDGKSVKYNYDGISKQGGYEYAELPDNMIDMTVRDAIKLLGAGQIKSGIYDIVASPEVAGLIAHEAFGHGMEMDMFLKERAMGAHYIGEQIASPLVTMYDSATEPGESGSFFFDDEGMPSTSTKIIDKGILVRGMTDLNSAMRLNVERSSNGRRESYKRKPYARMTNTYFAPGESTKEEMIKSVDEGIYLIKGGSGMEDPKNWGIQIECLIGEEIKNGELTGKIFSPIFITGYVPDLLKSISMVGNDLEISGLGYCGKGHKEWVKVSSGGPHIKFKTRLG</sequence>
<protein>
    <submittedName>
        <fullName evidence="4">TldD/PmbA family protein</fullName>
    </submittedName>
</protein>
<comment type="caution">
    <text evidence="4">The sequence shown here is derived from an EMBL/GenBank/DDBJ whole genome shotgun (WGS) entry which is preliminary data.</text>
</comment>
<evidence type="ECO:0000313" key="4">
    <source>
        <dbReference type="EMBL" id="RKX67983.1"/>
    </source>
</evidence>
<proteinExistence type="inferred from homology"/>
<evidence type="ECO:0000313" key="5">
    <source>
        <dbReference type="Proteomes" id="UP000282321"/>
    </source>
</evidence>
<dbReference type="Gene3D" id="3.30.2290.10">
    <property type="entry name" value="PmbA/TldD superfamily"/>
    <property type="match status" value="1"/>
</dbReference>
<reference evidence="4 5" key="1">
    <citation type="submission" date="2018-06" db="EMBL/GenBank/DDBJ databases">
        <title>Extensive metabolic versatility and redundancy in microbially diverse, dynamic hydrothermal sediments.</title>
        <authorList>
            <person name="Dombrowski N."/>
            <person name="Teske A."/>
            <person name="Baker B.J."/>
        </authorList>
    </citation>
    <scope>NUCLEOTIDE SEQUENCE [LARGE SCALE GENOMIC DNA]</scope>
    <source>
        <strain evidence="4">B35_G9</strain>
    </source>
</reference>
<dbReference type="InterPro" id="IPR035068">
    <property type="entry name" value="TldD/PmbA_N"/>
</dbReference>
<evidence type="ECO:0000256" key="1">
    <source>
        <dbReference type="ARBA" id="ARBA00005836"/>
    </source>
</evidence>
<dbReference type="InterPro" id="IPR036059">
    <property type="entry name" value="TldD/PmbA_sf"/>
</dbReference>
<gene>
    <name evidence="4" type="ORF">DRP44_00815</name>
</gene>
<name>A0A660SBE8_UNCT6</name>
<dbReference type="PANTHER" id="PTHR30624">
    <property type="entry name" value="UNCHARACTERIZED PROTEIN TLDD AND PMBA"/>
    <property type="match status" value="1"/>
</dbReference>
<dbReference type="InterPro" id="IPR045570">
    <property type="entry name" value="Metalloprtase-TldD/E_cen_dom"/>
</dbReference>
<accession>A0A660SBE8</accession>
<feature type="domain" description="Metalloprotease TldD/E central" evidence="3">
    <location>
        <begin position="118"/>
        <end position="223"/>
    </location>
</feature>
<comment type="similarity">
    <text evidence="1">Belongs to the peptidase U62 family.</text>
</comment>
<feature type="domain" description="Metalloprotease TldD/E C-terminal" evidence="2">
    <location>
        <begin position="230"/>
        <end position="459"/>
    </location>
</feature>
<dbReference type="InterPro" id="IPR051463">
    <property type="entry name" value="Peptidase_U62_metallo"/>
</dbReference>
<dbReference type="PANTHER" id="PTHR30624:SF4">
    <property type="entry name" value="METALLOPROTEASE TLDD"/>
    <property type="match status" value="1"/>
</dbReference>
<dbReference type="GO" id="GO:0005829">
    <property type="term" value="C:cytosol"/>
    <property type="evidence" value="ECO:0007669"/>
    <property type="project" value="TreeGrafter"/>
</dbReference>
<organism evidence="4 5">
    <name type="scientific">candidate division TA06 bacterium</name>
    <dbReference type="NCBI Taxonomy" id="2250710"/>
    <lineage>
        <taxon>Bacteria</taxon>
        <taxon>Bacteria division TA06</taxon>
    </lineage>
</organism>
<dbReference type="Proteomes" id="UP000282321">
    <property type="component" value="Unassembled WGS sequence"/>
</dbReference>
<evidence type="ECO:0000259" key="3">
    <source>
        <dbReference type="Pfam" id="PF19290"/>
    </source>
</evidence>
<dbReference type="InterPro" id="IPR045569">
    <property type="entry name" value="Metalloprtase-TldD/E_C"/>
</dbReference>
<evidence type="ECO:0000259" key="2">
    <source>
        <dbReference type="Pfam" id="PF19289"/>
    </source>
</evidence>
<dbReference type="AlphaFoldDB" id="A0A660SBE8"/>
<dbReference type="GO" id="GO:0006508">
    <property type="term" value="P:proteolysis"/>
    <property type="evidence" value="ECO:0007669"/>
    <property type="project" value="InterPro"/>
</dbReference>
<dbReference type="Pfam" id="PF19290">
    <property type="entry name" value="PmbA_TldD_2nd"/>
    <property type="match status" value="1"/>
</dbReference>
<dbReference type="GO" id="GO:0008237">
    <property type="term" value="F:metallopeptidase activity"/>
    <property type="evidence" value="ECO:0007669"/>
    <property type="project" value="InterPro"/>
</dbReference>
<dbReference type="EMBL" id="QNBC01000005">
    <property type="protein sequence ID" value="RKX67983.1"/>
    <property type="molecule type" value="Genomic_DNA"/>
</dbReference>